<gene>
    <name evidence="3" type="ORF">A2946_02125</name>
</gene>
<dbReference type="GO" id="GO:0005829">
    <property type="term" value="C:cytosol"/>
    <property type="evidence" value="ECO:0007669"/>
    <property type="project" value="TreeGrafter"/>
</dbReference>
<dbReference type="PANTHER" id="PTHR43391:SF86">
    <property type="entry name" value="SHORT-CHAIN DEHYDROGENASE_REDUCTASE FAMILY PROTEIN"/>
    <property type="match status" value="1"/>
</dbReference>
<dbReference type="EMBL" id="MHLB01000034">
    <property type="protein sequence ID" value="OGZ01646.1"/>
    <property type="molecule type" value="Genomic_DNA"/>
</dbReference>
<dbReference type="Gene3D" id="3.40.50.720">
    <property type="entry name" value="NAD(P)-binding Rossmann-like Domain"/>
    <property type="match status" value="1"/>
</dbReference>
<evidence type="ECO:0000313" key="4">
    <source>
        <dbReference type="Proteomes" id="UP000178348"/>
    </source>
</evidence>
<dbReference type="GO" id="GO:0016491">
    <property type="term" value="F:oxidoreductase activity"/>
    <property type="evidence" value="ECO:0007669"/>
    <property type="project" value="UniProtKB-KW"/>
</dbReference>
<sequence length="192" mass="22016">MDLTDDESVEKAFSEVKRYPIDYFFWNAGIWRKLPFVEHSLKDIDAITATNFTGPLKMLHRFHEAHILEKRPYRLIAISSVSAWRVREHETVYCASKDAQAVFVLNFAGELAKELPGSQATVVYPGGMKTEIFKGVNVDTTGYMDPRSVAKIVWDEIQNQKEVCREVHLVRDKEKNDGSFFVEHGPKPRGIK</sequence>
<evidence type="ECO:0000256" key="1">
    <source>
        <dbReference type="ARBA" id="ARBA00006484"/>
    </source>
</evidence>
<dbReference type="PRINTS" id="PR00081">
    <property type="entry name" value="GDHRDH"/>
</dbReference>
<protein>
    <recommendedName>
        <fullName evidence="5">Short-chain dehydrogenase</fullName>
    </recommendedName>
</protein>
<name>A0A1G2CJR8_9BACT</name>
<comment type="similarity">
    <text evidence="1">Belongs to the short-chain dehydrogenases/reductases (SDR) family.</text>
</comment>
<dbReference type="InterPro" id="IPR036291">
    <property type="entry name" value="NAD(P)-bd_dom_sf"/>
</dbReference>
<dbReference type="Pfam" id="PF00106">
    <property type="entry name" value="adh_short"/>
    <property type="match status" value="1"/>
</dbReference>
<dbReference type="CDD" id="cd05233">
    <property type="entry name" value="SDR_c"/>
    <property type="match status" value="1"/>
</dbReference>
<reference evidence="3 4" key="1">
    <citation type="journal article" date="2016" name="Nat. Commun.">
        <title>Thousands of microbial genomes shed light on interconnected biogeochemical processes in an aquifer system.</title>
        <authorList>
            <person name="Anantharaman K."/>
            <person name="Brown C.T."/>
            <person name="Hug L.A."/>
            <person name="Sharon I."/>
            <person name="Castelle C.J."/>
            <person name="Probst A.J."/>
            <person name="Thomas B.C."/>
            <person name="Singh A."/>
            <person name="Wilkins M.J."/>
            <person name="Karaoz U."/>
            <person name="Brodie E.L."/>
            <person name="Williams K.H."/>
            <person name="Hubbard S.S."/>
            <person name="Banfield J.F."/>
        </authorList>
    </citation>
    <scope>NUCLEOTIDE SEQUENCE [LARGE SCALE GENOMIC DNA]</scope>
</reference>
<keyword evidence="2" id="KW-0560">Oxidoreductase</keyword>
<dbReference type="InterPro" id="IPR002347">
    <property type="entry name" value="SDR_fam"/>
</dbReference>
<dbReference type="Proteomes" id="UP000178348">
    <property type="component" value="Unassembled WGS sequence"/>
</dbReference>
<dbReference type="SUPFAM" id="SSF51735">
    <property type="entry name" value="NAD(P)-binding Rossmann-fold domains"/>
    <property type="match status" value="1"/>
</dbReference>
<evidence type="ECO:0000256" key="2">
    <source>
        <dbReference type="ARBA" id="ARBA00023002"/>
    </source>
</evidence>
<comment type="caution">
    <text evidence="3">The sequence shown here is derived from an EMBL/GenBank/DDBJ whole genome shotgun (WGS) entry which is preliminary data.</text>
</comment>
<evidence type="ECO:0000313" key="3">
    <source>
        <dbReference type="EMBL" id="OGZ01646.1"/>
    </source>
</evidence>
<proteinExistence type="inferred from homology"/>
<dbReference type="AlphaFoldDB" id="A0A1G2CJR8"/>
<dbReference type="PANTHER" id="PTHR43391">
    <property type="entry name" value="RETINOL DEHYDROGENASE-RELATED"/>
    <property type="match status" value="1"/>
</dbReference>
<organism evidence="3 4">
    <name type="scientific">Candidatus Liptonbacteria bacterium RIFCSPLOWO2_01_FULL_53_13</name>
    <dbReference type="NCBI Taxonomy" id="1798651"/>
    <lineage>
        <taxon>Bacteria</taxon>
        <taxon>Candidatus Liptoniibacteriota</taxon>
    </lineage>
</organism>
<evidence type="ECO:0008006" key="5">
    <source>
        <dbReference type="Google" id="ProtNLM"/>
    </source>
</evidence>
<accession>A0A1G2CJR8</accession>